<keyword evidence="1" id="KW-0695">RNA-directed DNA polymerase</keyword>
<organism evidence="1">
    <name type="scientific">Tanacetum cinerariifolium</name>
    <name type="common">Dalmatian daisy</name>
    <name type="synonym">Chrysanthemum cinerariifolium</name>
    <dbReference type="NCBI Taxonomy" id="118510"/>
    <lineage>
        <taxon>Eukaryota</taxon>
        <taxon>Viridiplantae</taxon>
        <taxon>Streptophyta</taxon>
        <taxon>Embryophyta</taxon>
        <taxon>Tracheophyta</taxon>
        <taxon>Spermatophyta</taxon>
        <taxon>Magnoliopsida</taxon>
        <taxon>eudicotyledons</taxon>
        <taxon>Gunneridae</taxon>
        <taxon>Pentapetalae</taxon>
        <taxon>asterids</taxon>
        <taxon>campanulids</taxon>
        <taxon>Asterales</taxon>
        <taxon>Asteraceae</taxon>
        <taxon>Asteroideae</taxon>
        <taxon>Anthemideae</taxon>
        <taxon>Anthemidinae</taxon>
        <taxon>Tanacetum</taxon>
    </lineage>
</organism>
<gene>
    <name evidence="1" type="ORF">Tci_052463</name>
</gene>
<keyword evidence="1" id="KW-0808">Transferase</keyword>
<reference evidence="1" key="1">
    <citation type="journal article" date="2019" name="Sci. Rep.">
        <title>Draft genome of Tanacetum cinerariifolium, the natural source of mosquito coil.</title>
        <authorList>
            <person name="Yamashiro T."/>
            <person name="Shiraishi A."/>
            <person name="Satake H."/>
            <person name="Nakayama K."/>
        </authorList>
    </citation>
    <scope>NUCLEOTIDE SEQUENCE</scope>
</reference>
<proteinExistence type="predicted"/>
<accession>A0A6L2N742</accession>
<dbReference type="GO" id="GO:0003964">
    <property type="term" value="F:RNA-directed DNA polymerase activity"/>
    <property type="evidence" value="ECO:0007669"/>
    <property type="project" value="UniProtKB-KW"/>
</dbReference>
<dbReference type="EMBL" id="BKCJ010008089">
    <property type="protein sequence ID" value="GEU80485.1"/>
    <property type="molecule type" value="Genomic_DNA"/>
</dbReference>
<keyword evidence="1" id="KW-0548">Nucleotidyltransferase</keyword>
<sequence>SDLVLRSELMATFHNEPVGGHSRVSLTASKEAVKLLQFHLKRAHGRMKNQADRHKTDKEFDEGTWVYLKLQPYRQTTKCKSEVKEMGNFPICDEAGLMFVEPLAVLDKRMHKQGKKDVVYVLIQWANGSGADATWNQLKN</sequence>
<dbReference type="AlphaFoldDB" id="A0A6L2N742"/>
<protein>
    <submittedName>
        <fullName evidence="1">Reverse transcriptase</fullName>
    </submittedName>
</protein>
<evidence type="ECO:0000313" key="1">
    <source>
        <dbReference type="EMBL" id="GEU80485.1"/>
    </source>
</evidence>
<feature type="non-terminal residue" evidence="1">
    <location>
        <position position="1"/>
    </location>
</feature>
<name>A0A6L2N742_TANCI</name>
<comment type="caution">
    <text evidence="1">The sequence shown here is derived from an EMBL/GenBank/DDBJ whole genome shotgun (WGS) entry which is preliminary data.</text>
</comment>